<dbReference type="InterPro" id="IPR036457">
    <property type="entry name" value="PPM-type-like_dom_sf"/>
</dbReference>
<dbReference type="PANTHER" id="PTHR13832">
    <property type="entry name" value="PROTEIN PHOSPHATASE 2C"/>
    <property type="match status" value="1"/>
</dbReference>
<accession>A0AAN7LK87</accession>
<dbReference type="PROSITE" id="PS51746">
    <property type="entry name" value="PPM_2"/>
    <property type="match status" value="1"/>
</dbReference>
<evidence type="ECO:0000256" key="1">
    <source>
        <dbReference type="ARBA" id="ARBA00001936"/>
    </source>
</evidence>
<keyword evidence="15" id="KW-1185">Reference proteome</keyword>
<evidence type="ECO:0000256" key="11">
    <source>
        <dbReference type="ARBA" id="ARBA00048336"/>
    </source>
</evidence>
<dbReference type="PANTHER" id="PTHR13832:SF673">
    <property type="entry name" value="PROTEIN PHOSPHATASE 2C 27-RELATED"/>
    <property type="match status" value="1"/>
</dbReference>
<dbReference type="InterPro" id="IPR015655">
    <property type="entry name" value="PP2C"/>
</dbReference>
<dbReference type="Proteomes" id="UP001346149">
    <property type="component" value="Unassembled WGS sequence"/>
</dbReference>
<evidence type="ECO:0000256" key="4">
    <source>
        <dbReference type="ARBA" id="ARBA00013081"/>
    </source>
</evidence>
<organism evidence="14 15">
    <name type="scientific">Trapa natans</name>
    <name type="common">Water chestnut</name>
    <dbReference type="NCBI Taxonomy" id="22666"/>
    <lineage>
        <taxon>Eukaryota</taxon>
        <taxon>Viridiplantae</taxon>
        <taxon>Streptophyta</taxon>
        <taxon>Embryophyta</taxon>
        <taxon>Tracheophyta</taxon>
        <taxon>Spermatophyta</taxon>
        <taxon>Magnoliopsida</taxon>
        <taxon>eudicotyledons</taxon>
        <taxon>Gunneridae</taxon>
        <taxon>Pentapetalae</taxon>
        <taxon>rosids</taxon>
        <taxon>malvids</taxon>
        <taxon>Myrtales</taxon>
        <taxon>Lythraceae</taxon>
        <taxon>Trapa</taxon>
    </lineage>
</organism>
<dbReference type="CDD" id="cd00143">
    <property type="entry name" value="PP2Cc"/>
    <property type="match status" value="1"/>
</dbReference>
<comment type="cofactor">
    <cofactor evidence="1">
        <name>Mn(2+)</name>
        <dbReference type="ChEBI" id="CHEBI:29035"/>
    </cofactor>
</comment>
<dbReference type="Gene3D" id="3.60.40.10">
    <property type="entry name" value="PPM-type phosphatase domain"/>
    <property type="match status" value="1"/>
</dbReference>
<dbReference type="SUPFAM" id="SSF81606">
    <property type="entry name" value="PP2C-like"/>
    <property type="match status" value="1"/>
</dbReference>
<comment type="caution">
    <text evidence="14">The sequence shown here is derived from an EMBL/GenBank/DDBJ whole genome shotgun (WGS) entry which is preliminary data.</text>
</comment>
<comment type="cofactor">
    <cofactor evidence="2">
        <name>Mg(2+)</name>
        <dbReference type="ChEBI" id="CHEBI:18420"/>
    </cofactor>
</comment>
<gene>
    <name evidence="14" type="ORF">SAY86_015729</name>
</gene>
<dbReference type="GO" id="GO:0005737">
    <property type="term" value="C:cytoplasm"/>
    <property type="evidence" value="ECO:0007669"/>
    <property type="project" value="UniProtKB-ARBA"/>
</dbReference>
<keyword evidence="9" id="KW-0464">Manganese</keyword>
<protein>
    <recommendedName>
        <fullName evidence="4">protein-serine/threonine phosphatase</fullName>
        <ecNumber evidence="4">3.1.3.16</ecNumber>
    </recommendedName>
</protein>
<keyword evidence="7" id="KW-0460">Magnesium</keyword>
<dbReference type="FunFam" id="3.60.40.10:FF:000004">
    <property type="entry name" value="Probable protein phosphatase 2C 22"/>
    <property type="match status" value="1"/>
</dbReference>
<comment type="catalytic activity">
    <reaction evidence="10">
        <text>O-phospho-L-seryl-[protein] + H2O = L-seryl-[protein] + phosphate</text>
        <dbReference type="Rhea" id="RHEA:20629"/>
        <dbReference type="Rhea" id="RHEA-COMP:9863"/>
        <dbReference type="Rhea" id="RHEA-COMP:11604"/>
        <dbReference type="ChEBI" id="CHEBI:15377"/>
        <dbReference type="ChEBI" id="CHEBI:29999"/>
        <dbReference type="ChEBI" id="CHEBI:43474"/>
        <dbReference type="ChEBI" id="CHEBI:83421"/>
        <dbReference type="EC" id="3.1.3.16"/>
    </reaction>
</comment>
<comment type="catalytic activity">
    <reaction evidence="11">
        <text>O-phospho-L-threonyl-[protein] + H2O = L-threonyl-[protein] + phosphate</text>
        <dbReference type="Rhea" id="RHEA:47004"/>
        <dbReference type="Rhea" id="RHEA-COMP:11060"/>
        <dbReference type="Rhea" id="RHEA-COMP:11605"/>
        <dbReference type="ChEBI" id="CHEBI:15377"/>
        <dbReference type="ChEBI" id="CHEBI:30013"/>
        <dbReference type="ChEBI" id="CHEBI:43474"/>
        <dbReference type="ChEBI" id="CHEBI:61977"/>
        <dbReference type="EC" id="3.1.3.16"/>
    </reaction>
</comment>
<evidence type="ECO:0000256" key="10">
    <source>
        <dbReference type="ARBA" id="ARBA00047761"/>
    </source>
</evidence>
<sequence>MILEENMAAGADLSCPFITLEDNYDNISTAEDESLANVKHLTSGKPPRHHSAVQHCVTSARLLSGTDLGLDSAGDGNSSPSNEKMEFAPVLHSGCCAERGPKDYMEDEHICINNLVDHLGETTGCPSPQALYGVFDGHGGTDAAVFVRDNILTFILEDAHFPIAMEKAIKSAFLKADYAFADASSLDISSGTTALVALIFGRTIMVANLGDCRAVLGRRGRAIELSNDHKPNCTSERLRIERLGGVVYDGYLNGQLSVSRALGDWHMKGTKGSACPLIAEPELQEMILTEEDEFLIMGCDGLWDVMSSQCAVTIVRKELMIHNDPQRCSRELVREALKHNTCDNLTVIVVCFSQDPPPRIEITQTRIRRSISTEGLNLLKGVLDLNT</sequence>
<reference evidence="14 15" key="1">
    <citation type="journal article" date="2023" name="Hortic Res">
        <title>Pangenome of water caltrop reveals structural variations and asymmetric subgenome divergence after allopolyploidization.</title>
        <authorList>
            <person name="Zhang X."/>
            <person name="Chen Y."/>
            <person name="Wang L."/>
            <person name="Yuan Y."/>
            <person name="Fang M."/>
            <person name="Shi L."/>
            <person name="Lu R."/>
            <person name="Comes H.P."/>
            <person name="Ma Y."/>
            <person name="Chen Y."/>
            <person name="Huang G."/>
            <person name="Zhou Y."/>
            <person name="Zheng Z."/>
            <person name="Qiu Y."/>
        </authorList>
    </citation>
    <scope>NUCLEOTIDE SEQUENCE [LARGE SCALE GENOMIC DNA]</scope>
    <source>
        <strain evidence="14">F231</strain>
    </source>
</reference>
<evidence type="ECO:0000256" key="9">
    <source>
        <dbReference type="ARBA" id="ARBA00023211"/>
    </source>
</evidence>
<dbReference type="InterPro" id="IPR000222">
    <property type="entry name" value="PP2C_BS"/>
</dbReference>
<keyword evidence="6 12" id="KW-0378">Hydrolase</keyword>
<evidence type="ECO:0000256" key="12">
    <source>
        <dbReference type="RuleBase" id="RU003465"/>
    </source>
</evidence>
<dbReference type="GO" id="GO:0046872">
    <property type="term" value="F:metal ion binding"/>
    <property type="evidence" value="ECO:0007669"/>
    <property type="project" value="UniProtKB-KW"/>
</dbReference>
<evidence type="ECO:0000313" key="14">
    <source>
        <dbReference type="EMBL" id="KAK4781627.1"/>
    </source>
</evidence>
<evidence type="ECO:0000256" key="8">
    <source>
        <dbReference type="ARBA" id="ARBA00022912"/>
    </source>
</evidence>
<evidence type="ECO:0000256" key="5">
    <source>
        <dbReference type="ARBA" id="ARBA00022723"/>
    </source>
</evidence>
<keyword evidence="5" id="KW-0479">Metal-binding</keyword>
<proteinExistence type="inferred from homology"/>
<evidence type="ECO:0000256" key="7">
    <source>
        <dbReference type="ARBA" id="ARBA00022842"/>
    </source>
</evidence>
<dbReference type="GO" id="GO:0004722">
    <property type="term" value="F:protein serine/threonine phosphatase activity"/>
    <property type="evidence" value="ECO:0007669"/>
    <property type="project" value="UniProtKB-EC"/>
</dbReference>
<evidence type="ECO:0000256" key="3">
    <source>
        <dbReference type="ARBA" id="ARBA00006702"/>
    </source>
</evidence>
<keyword evidence="8 12" id="KW-0904">Protein phosphatase</keyword>
<dbReference type="EMBL" id="JAXQNO010000016">
    <property type="protein sequence ID" value="KAK4781627.1"/>
    <property type="molecule type" value="Genomic_DNA"/>
</dbReference>
<evidence type="ECO:0000256" key="2">
    <source>
        <dbReference type="ARBA" id="ARBA00001946"/>
    </source>
</evidence>
<evidence type="ECO:0000259" key="13">
    <source>
        <dbReference type="PROSITE" id="PS51746"/>
    </source>
</evidence>
<dbReference type="SMART" id="SM00332">
    <property type="entry name" value="PP2Cc"/>
    <property type="match status" value="1"/>
</dbReference>
<comment type="similarity">
    <text evidence="3 12">Belongs to the PP2C family.</text>
</comment>
<dbReference type="Pfam" id="PF00481">
    <property type="entry name" value="PP2C"/>
    <property type="match status" value="1"/>
</dbReference>
<dbReference type="InterPro" id="IPR001932">
    <property type="entry name" value="PPM-type_phosphatase-like_dom"/>
</dbReference>
<feature type="domain" description="PPM-type phosphatase" evidence="13">
    <location>
        <begin position="92"/>
        <end position="352"/>
    </location>
</feature>
<dbReference type="AlphaFoldDB" id="A0AAN7LK87"/>
<evidence type="ECO:0000313" key="15">
    <source>
        <dbReference type="Proteomes" id="UP001346149"/>
    </source>
</evidence>
<dbReference type="EC" id="3.1.3.16" evidence="4"/>
<dbReference type="PROSITE" id="PS01032">
    <property type="entry name" value="PPM_1"/>
    <property type="match status" value="1"/>
</dbReference>
<dbReference type="GO" id="GO:0005634">
    <property type="term" value="C:nucleus"/>
    <property type="evidence" value="ECO:0007669"/>
    <property type="project" value="UniProtKB-ARBA"/>
</dbReference>
<dbReference type="SMART" id="SM00331">
    <property type="entry name" value="PP2C_SIG"/>
    <property type="match status" value="1"/>
</dbReference>
<evidence type="ECO:0000256" key="6">
    <source>
        <dbReference type="ARBA" id="ARBA00022801"/>
    </source>
</evidence>
<name>A0AAN7LK87_TRANT</name>